<dbReference type="NCBIfam" id="TIGR04090">
    <property type="entry name" value="exp_by_SipW_IV"/>
    <property type="match status" value="1"/>
</dbReference>
<protein>
    <recommendedName>
        <fullName evidence="3">Alternate signal-mediated exported protein, CPF_0494 family</fullName>
    </recommendedName>
</protein>
<proteinExistence type="predicted"/>
<evidence type="ECO:0000313" key="2">
    <source>
        <dbReference type="Proteomes" id="UP000673375"/>
    </source>
</evidence>
<dbReference type="EMBL" id="JAEDXU010000004">
    <property type="protein sequence ID" value="MBP1046468.1"/>
    <property type="molecule type" value="Genomic_DNA"/>
</dbReference>
<reference evidence="1 2" key="1">
    <citation type="submission" date="2020-12" db="EMBL/GenBank/DDBJ databases">
        <title>Vagococcus allomyrinae sp. nov. and Enterococcus lavae sp. nov., isolated from the larvae of Allomyrina dichotoma.</title>
        <authorList>
            <person name="Lee S.D."/>
        </authorList>
    </citation>
    <scope>NUCLEOTIDE SEQUENCE [LARGE SCALE GENOMIC DNA]</scope>
    <source>
        <strain evidence="1 2">BWM-S5</strain>
    </source>
</reference>
<dbReference type="RefSeq" id="WP_209557288.1">
    <property type="nucleotide sequence ID" value="NZ_JAEDXU010000004.1"/>
</dbReference>
<evidence type="ECO:0008006" key="3">
    <source>
        <dbReference type="Google" id="ProtNLM"/>
    </source>
</evidence>
<sequence length="292" mass="33299">MSKRKRMGRLLKKKQKKKRSFPLNSNKLPILLLVFFFSSLMVLGSTYAWFTSEAEKENNFIGTRLAAEIDEDFEANYQWQPGLTTQKVVRVKNTGNVPALIRVAFYEYLLLFEIDVTDQTGNGNLKLASGEIMPSVDSKKVETWAPAAQAGGTYKYDEKFYIAKEAVVPDRSTGTEMFKFQDVNRESSLFKWFELNMPNHIYTTTPPAGTTDYWLYSDGYFYYSELVDPGQSTAPVLNSILLNASAPNKYKGALYQFNPVMDAHDATEVILDTWGLPQLGAVHEMYRDYLEK</sequence>
<keyword evidence="2" id="KW-1185">Reference proteome</keyword>
<evidence type="ECO:0000313" key="1">
    <source>
        <dbReference type="EMBL" id="MBP1046468.1"/>
    </source>
</evidence>
<accession>A0ABS4CJ58</accession>
<comment type="caution">
    <text evidence="1">The sequence shown here is derived from an EMBL/GenBank/DDBJ whole genome shotgun (WGS) entry which is preliminary data.</text>
</comment>
<organism evidence="1 2">
    <name type="scientific">Enterococcus larvae</name>
    <dbReference type="NCBI Taxonomy" id="2794352"/>
    <lineage>
        <taxon>Bacteria</taxon>
        <taxon>Bacillati</taxon>
        <taxon>Bacillota</taxon>
        <taxon>Bacilli</taxon>
        <taxon>Lactobacillales</taxon>
        <taxon>Enterococcaceae</taxon>
        <taxon>Enterococcus</taxon>
    </lineage>
</organism>
<gene>
    <name evidence="1" type="ORF">I6N96_09240</name>
</gene>
<dbReference type="Proteomes" id="UP000673375">
    <property type="component" value="Unassembled WGS sequence"/>
</dbReference>
<name>A0ABS4CJ58_9ENTE</name>
<dbReference type="InterPro" id="IPR024008">
    <property type="entry name" value="BsaA"/>
</dbReference>